<evidence type="ECO:0000313" key="1">
    <source>
        <dbReference type="EMBL" id="QDZ11513.1"/>
    </source>
</evidence>
<protein>
    <submittedName>
        <fullName evidence="1">DUF1794 domain-containing protein</fullName>
    </submittedName>
</protein>
<proteinExistence type="predicted"/>
<name>A0A5B8LTH0_9HYPH</name>
<dbReference type="KEGG" id="dea:FPZ08_12515"/>
<dbReference type="EMBL" id="CP042304">
    <property type="protein sequence ID" value="QDZ11513.1"/>
    <property type="molecule type" value="Genomic_DNA"/>
</dbReference>
<dbReference type="OrthoDB" id="7946953at2"/>
<evidence type="ECO:0000313" key="2">
    <source>
        <dbReference type="Proteomes" id="UP000315364"/>
    </source>
</evidence>
<dbReference type="AlphaFoldDB" id="A0A5B8LTH0"/>
<dbReference type="Gene3D" id="2.40.128.20">
    <property type="match status" value="1"/>
</dbReference>
<keyword evidence="2" id="KW-1185">Reference proteome</keyword>
<organism evidence="1 2">
    <name type="scientific">Devosia ginsengisoli</name>
    <dbReference type="NCBI Taxonomy" id="400770"/>
    <lineage>
        <taxon>Bacteria</taxon>
        <taxon>Pseudomonadati</taxon>
        <taxon>Pseudomonadota</taxon>
        <taxon>Alphaproteobacteria</taxon>
        <taxon>Hyphomicrobiales</taxon>
        <taxon>Devosiaceae</taxon>
        <taxon>Devosia</taxon>
    </lineage>
</organism>
<dbReference type="Proteomes" id="UP000315364">
    <property type="component" value="Chromosome"/>
</dbReference>
<accession>A0A5B8LTH0</accession>
<dbReference type="InterPro" id="IPR012674">
    <property type="entry name" value="Calycin"/>
</dbReference>
<gene>
    <name evidence="1" type="ORF">FPZ08_12515</name>
</gene>
<sequence length="181" mass="19496">MSRGGWRMLFAMKTWWRIGVVLLSMSFVGLAPAQAAGEVALLESYIGNWQGEGALVGGDRPEPFRCRLTIAKGNQAKVNYTGRCALVNATLSISGTIAFNETARRYEAAMSSNAGFTGLAIGQERGGQISFDLREQQKDRGGSDVRIGSRILLVNGNITVDFEVEFNNSGNVLTASVPFAQ</sequence>
<reference evidence="1 2" key="1">
    <citation type="submission" date="2019-07" db="EMBL/GenBank/DDBJ databases">
        <title>Full genome sequence of Devosia sp. Gsoil 520.</title>
        <authorList>
            <person name="Im W.-T."/>
        </authorList>
    </citation>
    <scope>NUCLEOTIDE SEQUENCE [LARGE SCALE GENOMIC DNA]</scope>
    <source>
        <strain evidence="1 2">Gsoil 520</strain>
    </source>
</reference>